<name>A0A2S7CEF8_9XANT</name>
<reference evidence="4 5" key="1">
    <citation type="submission" date="2021-02" db="EMBL/GenBank/DDBJ databases">
        <authorList>
            <person name="Pothier F. J."/>
        </authorList>
    </citation>
    <scope>NUCLEOTIDE SEQUENCE</scope>
    <source>
        <strain evidence="2 5">301</strain>
        <strain evidence="3 4">CFBP 1159</strain>
    </source>
</reference>
<dbReference type="EMBL" id="HG992338">
    <property type="protein sequence ID" value="CAE6750963.1"/>
    <property type="molecule type" value="Genomic_DNA"/>
</dbReference>
<dbReference type="Pfam" id="PF01047">
    <property type="entry name" value="MarR"/>
    <property type="match status" value="1"/>
</dbReference>
<evidence type="ECO:0000313" key="5">
    <source>
        <dbReference type="Proteomes" id="UP000835287"/>
    </source>
</evidence>
<organism evidence="3">
    <name type="scientific">Xanthomonas arboricola pv. corylina</name>
    <dbReference type="NCBI Taxonomy" id="487821"/>
    <lineage>
        <taxon>Bacteria</taxon>
        <taxon>Pseudomonadati</taxon>
        <taxon>Pseudomonadota</taxon>
        <taxon>Gammaproteobacteria</taxon>
        <taxon>Lysobacterales</taxon>
        <taxon>Lysobacteraceae</taxon>
        <taxon>Xanthomonas</taxon>
    </lineage>
</organism>
<dbReference type="PANTHER" id="PTHR33164:SF105">
    <property type="entry name" value="TRANSCRIPTIONAL REPRESSOR PROTEIN-RELATED"/>
    <property type="match status" value="1"/>
</dbReference>
<accession>A0A2S7CEF8</accession>
<dbReference type="RefSeq" id="WP_039813045.1">
    <property type="nucleotide sequence ID" value="NZ_CP062164.1"/>
</dbReference>
<dbReference type="EMBL" id="HG992341">
    <property type="protein sequence ID" value="CAE6800246.1"/>
    <property type="molecule type" value="Genomic_DNA"/>
</dbReference>
<keyword evidence="5" id="KW-1185">Reference proteome</keyword>
<sequence>MSGIGPCTCFQLRRAARRTSQLYDHALAQVGLSLNEYSILRRLVSAQPLGALAHSLGMDRTTLTRNLKPLLAAGWVQARRGEDARQKVVVLSRSGRGLLVRALPHWRRAQTQLETLFGSASTAQLHATLMQLDAALDAEAAA</sequence>
<feature type="domain" description="HTH marR-type" evidence="1">
    <location>
        <begin position="25"/>
        <end position="125"/>
    </location>
</feature>
<dbReference type="InterPro" id="IPR036390">
    <property type="entry name" value="WH_DNA-bd_sf"/>
</dbReference>
<dbReference type="InterPro" id="IPR000835">
    <property type="entry name" value="HTH_MarR-typ"/>
</dbReference>
<dbReference type="Proteomes" id="UP000835287">
    <property type="component" value="Chromosome"/>
</dbReference>
<gene>
    <name evidence="3" type="ORF">CFBP1159_28650</name>
    <name evidence="2" type="ORF">XAC301_16680</name>
</gene>
<dbReference type="EMBL" id="HG992341">
    <property type="protein sequence ID" value="CAE6800226.1"/>
    <property type="molecule type" value="Genomic_DNA"/>
</dbReference>
<dbReference type="PANTHER" id="PTHR33164">
    <property type="entry name" value="TRANSCRIPTIONAL REGULATOR, MARR FAMILY"/>
    <property type="match status" value="1"/>
</dbReference>
<dbReference type="InterPro" id="IPR039422">
    <property type="entry name" value="MarR/SlyA-like"/>
</dbReference>
<dbReference type="Gene3D" id="1.10.10.10">
    <property type="entry name" value="Winged helix-like DNA-binding domain superfamily/Winged helix DNA-binding domain"/>
    <property type="match status" value="1"/>
</dbReference>
<dbReference type="InterPro" id="IPR036388">
    <property type="entry name" value="WH-like_DNA-bd_sf"/>
</dbReference>
<dbReference type="AlphaFoldDB" id="A0A2S7CEF8"/>
<evidence type="ECO:0000259" key="1">
    <source>
        <dbReference type="SMART" id="SM00347"/>
    </source>
</evidence>
<dbReference type="Proteomes" id="UP000835243">
    <property type="component" value="Chromosome"/>
</dbReference>
<dbReference type="GO" id="GO:0003700">
    <property type="term" value="F:DNA-binding transcription factor activity"/>
    <property type="evidence" value="ECO:0007669"/>
    <property type="project" value="InterPro"/>
</dbReference>
<proteinExistence type="predicted"/>
<dbReference type="EMBL" id="HG992338">
    <property type="protein sequence ID" value="CAE6750942.1"/>
    <property type="molecule type" value="Genomic_DNA"/>
</dbReference>
<dbReference type="SMART" id="SM00347">
    <property type="entry name" value="HTH_MARR"/>
    <property type="match status" value="1"/>
</dbReference>
<evidence type="ECO:0000313" key="4">
    <source>
        <dbReference type="Proteomes" id="UP000835243"/>
    </source>
</evidence>
<evidence type="ECO:0000313" key="3">
    <source>
        <dbReference type="EMBL" id="CAE6800226.1"/>
    </source>
</evidence>
<dbReference type="GO" id="GO:0006950">
    <property type="term" value="P:response to stress"/>
    <property type="evidence" value="ECO:0007669"/>
    <property type="project" value="TreeGrafter"/>
</dbReference>
<evidence type="ECO:0000313" key="2">
    <source>
        <dbReference type="EMBL" id="CAE6750942.1"/>
    </source>
</evidence>
<dbReference type="SUPFAM" id="SSF46785">
    <property type="entry name" value="Winged helix' DNA-binding domain"/>
    <property type="match status" value="1"/>
</dbReference>
<protein>
    <recommendedName>
        <fullName evidence="1">HTH marR-type domain-containing protein</fullName>
    </recommendedName>
</protein>